<dbReference type="Pfam" id="PF11316">
    <property type="entry name" value="Rhamno_transf"/>
    <property type="match status" value="1"/>
</dbReference>
<dbReference type="InterPro" id="IPR021466">
    <property type="entry name" value="Put_rhamnosyl_transferase"/>
</dbReference>
<protein>
    <recommendedName>
        <fullName evidence="3">Rhamnosyl transferase</fullName>
    </recommendedName>
</protein>
<evidence type="ECO:0000313" key="2">
    <source>
        <dbReference type="Proteomes" id="UP001319882"/>
    </source>
</evidence>
<accession>A0ABS8DTL6</accession>
<organism evidence="1 2">
    <name type="scientific">Vreelandella malpeensis</name>
    <dbReference type="NCBI Taxonomy" id="1172368"/>
    <lineage>
        <taxon>Bacteria</taxon>
        <taxon>Pseudomonadati</taxon>
        <taxon>Pseudomonadota</taxon>
        <taxon>Gammaproteobacteria</taxon>
        <taxon>Oceanospirillales</taxon>
        <taxon>Halomonadaceae</taxon>
        <taxon>Vreelandella</taxon>
    </lineage>
</organism>
<proteinExistence type="predicted"/>
<dbReference type="EMBL" id="WHVL01000004">
    <property type="protein sequence ID" value="MCB8889544.1"/>
    <property type="molecule type" value="Genomic_DNA"/>
</dbReference>
<comment type="caution">
    <text evidence="1">The sequence shown here is derived from an EMBL/GenBank/DDBJ whole genome shotgun (WGS) entry which is preliminary data.</text>
</comment>
<evidence type="ECO:0000313" key="1">
    <source>
        <dbReference type="EMBL" id="MCB8889544.1"/>
    </source>
</evidence>
<keyword evidence="2" id="KW-1185">Reference proteome</keyword>
<dbReference type="RefSeq" id="WP_227390217.1">
    <property type="nucleotide sequence ID" value="NZ_JBHSCJ010000002.1"/>
</dbReference>
<name>A0ABS8DTL6_9GAMM</name>
<reference evidence="1 2" key="1">
    <citation type="journal article" date="2021" name="Sci. Rep.">
        <title>Genome analysis of a halophilic bacterium Halomonas malpeensis YU-PRIM-29(T) reveals its exopolysaccharide and pigment producing capabilities.</title>
        <authorList>
            <person name="Athmika"/>
            <person name="Ghate S.D."/>
            <person name="Arun A.B."/>
            <person name="Rao S.S."/>
            <person name="Kumar S.T.A."/>
            <person name="Kandiyil M.K."/>
            <person name="Saptami K."/>
            <person name="Rekha P.D."/>
        </authorList>
    </citation>
    <scope>NUCLEOTIDE SEQUENCE [LARGE SCALE GENOMIC DNA]</scope>
    <source>
        <strain evidence="2">prim 29</strain>
    </source>
</reference>
<dbReference type="Proteomes" id="UP001319882">
    <property type="component" value="Unassembled WGS sequence"/>
</dbReference>
<sequence>MTKKIFIFTRYSVLLKTKAWALSKDNDFDQYREKLFSSERMQQHSFFFKELTIPSILYQKNIPESVDFYYIVLTSKHLPNEERIKLESTLSELQRSKIIYIEPEEDLYDVINNFISKEVKVGEIFASIRLDDDDALHPKFIASVSKYMERSFVGHVISHSRGYATLFDFDQQAFISAISINYPKNAQGMAFINSRINEDKYFTDQVNVYEIGNHTIVDKFYPLIIDETINGYIRMCYKNQDTAEKFYIKNSAKNNNVAINRIAKKFPLNLLKSEML</sequence>
<gene>
    <name evidence="1" type="ORF">GEV37_10500</name>
</gene>
<evidence type="ECO:0008006" key="3">
    <source>
        <dbReference type="Google" id="ProtNLM"/>
    </source>
</evidence>